<accession>A0A6I4UX89</accession>
<name>A0A6I4UX89_9SPHN</name>
<dbReference type="RefSeq" id="WP_160747393.1">
    <property type="nucleotide sequence ID" value="NZ_WTYK01000008.1"/>
</dbReference>
<sequence>MAGYNYAITDIEWDAPEGHGLPGETNVILPSWLVCADGDVDDSEWEEVINERLLAKHGHKAKDFGFTLDE</sequence>
<comment type="caution">
    <text evidence="1">The sequence shown here is derived from an EMBL/GenBank/DDBJ whole genome shotgun (WGS) entry which is preliminary data.</text>
</comment>
<evidence type="ECO:0000313" key="2">
    <source>
        <dbReference type="Proteomes" id="UP000469159"/>
    </source>
</evidence>
<reference evidence="1 2" key="1">
    <citation type="submission" date="2019-12" db="EMBL/GenBank/DDBJ databases">
        <title>Genomic-based taxomic classification of the family Erythrobacteraceae.</title>
        <authorList>
            <person name="Xu L."/>
        </authorList>
    </citation>
    <scope>NUCLEOTIDE SEQUENCE [LARGE SCALE GENOMIC DNA]</scope>
    <source>
        <strain evidence="1 2">MCCC 1K02066</strain>
    </source>
</reference>
<evidence type="ECO:0000313" key="1">
    <source>
        <dbReference type="EMBL" id="MXP42534.1"/>
    </source>
</evidence>
<keyword evidence="2" id="KW-1185">Reference proteome</keyword>
<protein>
    <submittedName>
        <fullName evidence="1">Uncharacterized protein</fullName>
    </submittedName>
</protein>
<gene>
    <name evidence="1" type="ORF">GRI75_12875</name>
</gene>
<dbReference type="Proteomes" id="UP000469159">
    <property type="component" value="Unassembled WGS sequence"/>
</dbReference>
<organism evidence="1 2">
    <name type="scientific">Croceibacterium soli</name>
    <dbReference type="NCBI Taxonomy" id="1739690"/>
    <lineage>
        <taxon>Bacteria</taxon>
        <taxon>Pseudomonadati</taxon>
        <taxon>Pseudomonadota</taxon>
        <taxon>Alphaproteobacteria</taxon>
        <taxon>Sphingomonadales</taxon>
        <taxon>Erythrobacteraceae</taxon>
        <taxon>Croceibacterium</taxon>
    </lineage>
</organism>
<dbReference type="AlphaFoldDB" id="A0A6I4UX89"/>
<proteinExistence type="predicted"/>
<dbReference type="EMBL" id="WTYK01000008">
    <property type="protein sequence ID" value="MXP42534.1"/>
    <property type="molecule type" value="Genomic_DNA"/>
</dbReference>